<gene>
    <name evidence="1" type="ORF">COT44_00115</name>
</gene>
<proteinExistence type="predicted"/>
<evidence type="ECO:0000313" key="2">
    <source>
        <dbReference type="Proteomes" id="UP000228996"/>
    </source>
</evidence>
<dbReference type="Proteomes" id="UP000228996">
    <property type="component" value="Unassembled WGS sequence"/>
</dbReference>
<sequence>MRRGHAYHHQDRDRFSRTNSLENFTAPEQRAIDCPAVKGGGAGGSGHIEVFRADKNRHIFTPPKGVTRNVRDKLPSLRGWQVEHREERDWNRIKSLEKRFVASNATSLDPSRAELGQDDPRSLLIWFHLFLSAENYLYRFPLSLTG</sequence>
<reference evidence="2" key="1">
    <citation type="submission" date="2017-09" db="EMBL/GenBank/DDBJ databases">
        <title>Depth-based differentiation of microbial function through sediment-hosted aquifers and enrichment of novel symbionts in the deep terrestrial subsurface.</title>
        <authorList>
            <person name="Probst A.J."/>
            <person name="Ladd B."/>
            <person name="Jarett J.K."/>
            <person name="Geller-Mcgrath D.E."/>
            <person name="Sieber C.M.K."/>
            <person name="Emerson J.B."/>
            <person name="Anantharaman K."/>
            <person name="Thomas B.C."/>
            <person name="Malmstrom R."/>
            <person name="Stieglmeier M."/>
            <person name="Klingl A."/>
            <person name="Woyke T."/>
            <person name="Ryan C.M."/>
            <person name="Banfield J.F."/>
        </authorList>
    </citation>
    <scope>NUCLEOTIDE SEQUENCE [LARGE SCALE GENOMIC DNA]</scope>
</reference>
<organism evidence="1 2">
    <name type="scientific">Candidatus Shapirobacteria bacterium CG08_land_8_20_14_0_20_39_18</name>
    <dbReference type="NCBI Taxonomy" id="1974883"/>
    <lineage>
        <taxon>Bacteria</taxon>
        <taxon>Candidatus Shapironibacteriota</taxon>
    </lineage>
</organism>
<dbReference type="AlphaFoldDB" id="A0A2M6XEF4"/>
<accession>A0A2M6XEF4</accession>
<name>A0A2M6XEF4_9BACT</name>
<evidence type="ECO:0000313" key="1">
    <source>
        <dbReference type="EMBL" id="PIU04036.1"/>
    </source>
</evidence>
<protein>
    <submittedName>
        <fullName evidence="1">Uncharacterized protein</fullName>
    </submittedName>
</protein>
<dbReference type="EMBL" id="PEYO01000001">
    <property type="protein sequence ID" value="PIU04036.1"/>
    <property type="molecule type" value="Genomic_DNA"/>
</dbReference>
<comment type="caution">
    <text evidence="1">The sequence shown here is derived from an EMBL/GenBank/DDBJ whole genome shotgun (WGS) entry which is preliminary data.</text>
</comment>